<reference evidence="3" key="1">
    <citation type="submission" date="2018-05" db="EMBL/GenBank/DDBJ databases">
        <authorList>
            <person name="Lanie J.A."/>
            <person name="Ng W.-L."/>
            <person name="Kazmierczak K.M."/>
            <person name="Andrzejewski T.M."/>
            <person name="Davidsen T.M."/>
            <person name="Wayne K.J."/>
            <person name="Tettelin H."/>
            <person name="Glass J.I."/>
            <person name="Rusch D."/>
            <person name="Podicherti R."/>
            <person name="Tsui H.-C.T."/>
            <person name="Winkler M.E."/>
        </authorList>
    </citation>
    <scope>NUCLEOTIDE SEQUENCE</scope>
</reference>
<dbReference type="PANTHER" id="PTHR37423">
    <property type="entry name" value="SOLUBLE LYTIC MUREIN TRANSGLYCOSYLASE-RELATED"/>
    <property type="match status" value="1"/>
</dbReference>
<dbReference type="GO" id="GO:0000270">
    <property type="term" value="P:peptidoglycan metabolic process"/>
    <property type="evidence" value="ECO:0007669"/>
    <property type="project" value="InterPro"/>
</dbReference>
<organism evidence="3">
    <name type="scientific">marine metagenome</name>
    <dbReference type="NCBI Taxonomy" id="408172"/>
    <lineage>
        <taxon>unclassified sequences</taxon>
        <taxon>metagenomes</taxon>
        <taxon>ecological metagenomes</taxon>
    </lineage>
</organism>
<dbReference type="InterPro" id="IPR018392">
    <property type="entry name" value="LysM"/>
</dbReference>
<dbReference type="Gene3D" id="1.10.530.10">
    <property type="match status" value="1"/>
</dbReference>
<gene>
    <name evidence="3" type="ORF">METZ01_LOCUS4254</name>
</gene>
<feature type="domain" description="LysM" evidence="2">
    <location>
        <begin position="323"/>
        <end position="367"/>
    </location>
</feature>
<dbReference type="AlphaFoldDB" id="A0A381N9V5"/>
<accession>A0A381N9V5</accession>
<evidence type="ECO:0000259" key="2">
    <source>
        <dbReference type="PROSITE" id="PS51782"/>
    </source>
</evidence>
<evidence type="ECO:0000256" key="1">
    <source>
        <dbReference type="SAM" id="MobiDB-lite"/>
    </source>
</evidence>
<dbReference type="InterPro" id="IPR008258">
    <property type="entry name" value="Transglycosylase_SLT_dom_1"/>
</dbReference>
<dbReference type="SMART" id="SM00257">
    <property type="entry name" value="LysM"/>
    <property type="match status" value="1"/>
</dbReference>
<dbReference type="InterPro" id="IPR023346">
    <property type="entry name" value="Lysozyme-like_dom_sf"/>
</dbReference>
<sequence>MGGCADGSSPLHPPAPVEAPSLVSENSDLEALPLREPLVAPNFEDLPVDELLATPMLRDSSFMEEVQEWVGFWTTSASSWFPDYLSRMKWFEGTVDSTLALHGLPQSLRYLPVIESGYSPVAVSRANAVGLWQFMAPTAKDLGMEVTALVDERRDPLRSTEAAAVFLGELYEEFDSWFLALAAYNSGPGRVRRLLIRHAPLEPRTDRLYWELRRYLPKETREFLPKLFGAIVVAGNPTSHGYDLPAQDPFSFDQVWVPDATTLDVIAKASESADTEISRLNPQYVRGMTPPLRQVSVRVPKGKGDLFSRNYALIPVDERVSFVEHIVAPGETLSHIAVLYRVSVPDLRAANPTVRPRYLRIGAMITVPVSAGLKRDSKPGS</sequence>
<evidence type="ECO:0000313" key="3">
    <source>
        <dbReference type="EMBL" id="SUZ51400.1"/>
    </source>
</evidence>
<dbReference type="SUPFAM" id="SSF53955">
    <property type="entry name" value="Lysozyme-like"/>
    <property type="match status" value="1"/>
</dbReference>
<dbReference type="GO" id="GO:0016020">
    <property type="term" value="C:membrane"/>
    <property type="evidence" value="ECO:0007669"/>
    <property type="project" value="InterPro"/>
</dbReference>
<dbReference type="CDD" id="cd16894">
    <property type="entry name" value="MltD-like"/>
    <property type="match status" value="1"/>
</dbReference>
<dbReference type="InterPro" id="IPR000189">
    <property type="entry name" value="Transglyc_AS"/>
</dbReference>
<dbReference type="EMBL" id="UINC01000222">
    <property type="protein sequence ID" value="SUZ51400.1"/>
    <property type="molecule type" value="Genomic_DNA"/>
</dbReference>
<dbReference type="Gene3D" id="3.10.350.10">
    <property type="entry name" value="LysM domain"/>
    <property type="match status" value="1"/>
</dbReference>
<dbReference type="Pfam" id="PF01464">
    <property type="entry name" value="SLT"/>
    <property type="match status" value="1"/>
</dbReference>
<dbReference type="CDD" id="cd00118">
    <property type="entry name" value="LysM"/>
    <property type="match status" value="1"/>
</dbReference>
<name>A0A381N9V5_9ZZZZ</name>
<dbReference type="PROSITE" id="PS51782">
    <property type="entry name" value="LYSM"/>
    <property type="match status" value="1"/>
</dbReference>
<dbReference type="SUPFAM" id="SSF54106">
    <property type="entry name" value="LysM domain"/>
    <property type="match status" value="1"/>
</dbReference>
<dbReference type="GO" id="GO:0008933">
    <property type="term" value="F:peptidoglycan lytic transglycosylase activity"/>
    <property type="evidence" value="ECO:0007669"/>
    <property type="project" value="InterPro"/>
</dbReference>
<dbReference type="PROSITE" id="PS00922">
    <property type="entry name" value="TRANSGLYCOSYLASE"/>
    <property type="match status" value="1"/>
</dbReference>
<feature type="region of interest" description="Disordered" evidence="1">
    <location>
        <begin position="1"/>
        <end position="22"/>
    </location>
</feature>
<protein>
    <recommendedName>
        <fullName evidence="2">LysM domain-containing protein</fullName>
    </recommendedName>
</protein>
<dbReference type="InterPro" id="IPR036779">
    <property type="entry name" value="LysM_dom_sf"/>
</dbReference>
<proteinExistence type="predicted"/>
<dbReference type="PANTHER" id="PTHR37423:SF2">
    <property type="entry name" value="MEMBRANE-BOUND LYTIC MUREIN TRANSGLYCOSYLASE C"/>
    <property type="match status" value="1"/>
</dbReference>
<dbReference type="Pfam" id="PF01476">
    <property type="entry name" value="LysM"/>
    <property type="match status" value="1"/>
</dbReference>